<reference evidence="2" key="2">
    <citation type="submission" date="2014-07" db="EMBL/GenBank/DDBJ databases">
        <authorList>
            <person name="Hull J."/>
        </authorList>
    </citation>
    <scope>NUCLEOTIDE SEQUENCE</scope>
</reference>
<feature type="compositionally biased region" description="Basic and acidic residues" evidence="1">
    <location>
        <begin position="50"/>
        <end position="76"/>
    </location>
</feature>
<evidence type="ECO:0000313" key="2">
    <source>
        <dbReference type="EMBL" id="JAG08052.1"/>
    </source>
</evidence>
<dbReference type="SUPFAM" id="SSF50447">
    <property type="entry name" value="Translation proteins"/>
    <property type="match status" value="1"/>
</dbReference>
<dbReference type="AlphaFoldDB" id="A0A0A9WHZ2"/>
<name>A0A0A9WHZ2_LYGHE</name>
<feature type="region of interest" description="Disordered" evidence="1">
    <location>
        <begin position="143"/>
        <end position="169"/>
    </location>
</feature>
<protein>
    <submittedName>
        <fullName evidence="2">Translation initiation factor IF-2</fullName>
    </submittedName>
</protein>
<feature type="region of interest" description="Disordered" evidence="1">
    <location>
        <begin position="44"/>
        <end position="81"/>
    </location>
</feature>
<dbReference type="InterPro" id="IPR000178">
    <property type="entry name" value="TF_IF2_bacterial-like"/>
</dbReference>
<keyword evidence="2" id="KW-0648">Protein biosynthesis</keyword>
<dbReference type="GO" id="GO:0003924">
    <property type="term" value="F:GTPase activity"/>
    <property type="evidence" value="ECO:0007669"/>
    <property type="project" value="InterPro"/>
</dbReference>
<reference evidence="3" key="3">
    <citation type="journal article" date="2016" name="Gigascience">
        <title>De novo construction of an expanded transcriptome assembly for the western tarnished plant bug, Lygus hesperus.</title>
        <authorList>
            <person name="Tassone E.E."/>
            <person name="Geib S.M."/>
            <person name="Hall B."/>
            <person name="Fabrick J.A."/>
            <person name="Brent C.S."/>
            <person name="Hull J.J."/>
        </authorList>
    </citation>
    <scope>NUCLEOTIDE SEQUENCE</scope>
</reference>
<keyword evidence="2" id="KW-0396">Initiation factor</keyword>
<dbReference type="InterPro" id="IPR009000">
    <property type="entry name" value="Transl_B-barrel_sf"/>
</dbReference>
<accession>A0A0A9WHZ2</accession>
<feature type="compositionally biased region" description="Basic and acidic residues" evidence="1">
    <location>
        <begin position="145"/>
        <end position="156"/>
    </location>
</feature>
<gene>
    <name evidence="2" type="primary">infB_79</name>
    <name evidence="3" type="synonym">infB_1</name>
    <name evidence="2" type="ORF">CM83_22975</name>
    <name evidence="3" type="ORF">g.12101</name>
</gene>
<sequence>MVVHRGTLSASHPSFRVRRKRPSCVARSLLKSKRQPSLLLHTIDGRSGVKSHEEDGGHVTKDEMDTSRNKSDKADNEEGDDYEVVYEGAVKELRRYKDLVPSVDVGLECGVILYDEFAFQTGDVLEQYEILKEPRDVDEAYAEAAQREQSMRDLAEHQAALEQSKGTTG</sequence>
<reference evidence="2" key="1">
    <citation type="journal article" date="2014" name="PLoS ONE">
        <title>Transcriptome-Based Identification of ABC Transporters in the Western Tarnished Plant Bug Lygus hesperus.</title>
        <authorList>
            <person name="Hull J.J."/>
            <person name="Chaney K."/>
            <person name="Geib S.M."/>
            <person name="Fabrick J.A."/>
            <person name="Brent C.S."/>
            <person name="Walsh D."/>
            <person name="Lavine L.C."/>
        </authorList>
    </citation>
    <scope>NUCLEOTIDE SEQUENCE</scope>
</reference>
<proteinExistence type="predicted"/>
<dbReference type="GO" id="GO:0005525">
    <property type="term" value="F:GTP binding"/>
    <property type="evidence" value="ECO:0007669"/>
    <property type="project" value="InterPro"/>
</dbReference>
<dbReference type="GO" id="GO:0003743">
    <property type="term" value="F:translation initiation factor activity"/>
    <property type="evidence" value="ECO:0007669"/>
    <property type="project" value="UniProtKB-KW"/>
</dbReference>
<dbReference type="PROSITE" id="PS01176">
    <property type="entry name" value="IF2"/>
    <property type="match status" value="1"/>
</dbReference>
<evidence type="ECO:0000256" key="1">
    <source>
        <dbReference type="SAM" id="MobiDB-lite"/>
    </source>
</evidence>
<dbReference type="Gene3D" id="2.40.30.10">
    <property type="entry name" value="Translation factors"/>
    <property type="match status" value="1"/>
</dbReference>
<dbReference type="EMBL" id="GBHO01035552">
    <property type="protein sequence ID" value="JAG08052.1"/>
    <property type="molecule type" value="Transcribed_RNA"/>
</dbReference>
<evidence type="ECO:0000313" key="3">
    <source>
        <dbReference type="EMBL" id="JAQ14779.1"/>
    </source>
</evidence>
<organism evidence="2">
    <name type="scientific">Lygus hesperus</name>
    <name type="common">Western plant bug</name>
    <dbReference type="NCBI Taxonomy" id="30085"/>
    <lineage>
        <taxon>Eukaryota</taxon>
        <taxon>Metazoa</taxon>
        <taxon>Ecdysozoa</taxon>
        <taxon>Arthropoda</taxon>
        <taxon>Hexapoda</taxon>
        <taxon>Insecta</taxon>
        <taxon>Pterygota</taxon>
        <taxon>Neoptera</taxon>
        <taxon>Paraneoptera</taxon>
        <taxon>Hemiptera</taxon>
        <taxon>Heteroptera</taxon>
        <taxon>Panheteroptera</taxon>
        <taxon>Cimicomorpha</taxon>
        <taxon>Miridae</taxon>
        <taxon>Mirini</taxon>
        <taxon>Lygus</taxon>
    </lineage>
</organism>
<dbReference type="EMBL" id="GDHC01003850">
    <property type="protein sequence ID" value="JAQ14779.1"/>
    <property type="molecule type" value="Transcribed_RNA"/>
</dbReference>